<dbReference type="Pfam" id="PF07647">
    <property type="entry name" value="SAM_2"/>
    <property type="match status" value="1"/>
</dbReference>
<accession>A0A9N9X471</accession>
<protein>
    <recommendedName>
        <fullName evidence="2">SAM domain-containing protein</fullName>
    </recommendedName>
</protein>
<dbReference type="PANTHER" id="PTHR36159">
    <property type="entry name" value="PROTEIN CBG23766"/>
    <property type="match status" value="1"/>
</dbReference>
<dbReference type="AlphaFoldDB" id="A0A9N9X471"/>
<dbReference type="CDD" id="cd09487">
    <property type="entry name" value="SAM_superfamily"/>
    <property type="match status" value="1"/>
</dbReference>
<feature type="region of interest" description="Disordered" evidence="1">
    <location>
        <begin position="164"/>
        <end position="186"/>
    </location>
</feature>
<dbReference type="Gene3D" id="1.10.150.50">
    <property type="entry name" value="Transcription Factor, Ets-1"/>
    <property type="match status" value="1"/>
</dbReference>
<dbReference type="InterPro" id="IPR049512">
    <property type="entry name" value="DJR-like_dom"/>
</dbReference>
<sequence length="657" mass="74418">MDSNTREDFPSDVESAMDFNVRFGSAICNLDALDRHDRGLDPIDVDISDAASDLAGYLRSWDLSQYIDIFRRNDITLGSLPFLKDDMIKELIPSIGHRAIFLSHWEKWKISMVSAASPSPPISQSGEYSPAQYNQEPSNNAEASAEASAEAQKDVQSTSSYIVGSHRSANSSPSTSRGQSPLASSRRFSCPGLLQEDVEEQMQWLKNSTDPWATVEVYWEITRSARMHILSKEDMTINEYFSMLPCLQKPAGYLLLMNDYDHLHGNVTGSLVANFPLHKERLLEVMKNKANTTTVPSLKLALQELLTVAESGEEQMNLALFMALTYLLNLNCKQKGKKVDAWRPSRLEAAESFITYVRSAAEIKETVKRRREKMAVAKDSLKTLCFEDESVLRTFDEYNEQVNNGLPLTTTGIKEKCVWLGVQGFSLFEQELPNGPTTTTTTVEVQIHSVVLKVKHVFPNDEIELQLMQPIKNDTPILIPFRKWDLSQLPALTNGAKSEIWAVKTSASVERPRYVIVCFQKSKRDNAEADATHFDNTSIASIRLALNGEYWPNERMQLDFAKQDYTLAYYNYTRFYSSYSHSTEVHPILDYGEFKQHALFVIDCSRQEETMKSSTVDIKLEIEADKGFPADTKAYCIIVHDCLLEYFPLTEVVRTLI</sequence>
<reference evidence="3" key="2">
    <citation type="submission" date="2022-10" db="EMBL/GenBank/DDBJ databases">
        <authorList>
            <consortium name="ENA_rothamsted_submissions"/>
            <consortium name="culmorum"/>
            <person name="King R."/>
        </authorList>
    </citation>
    <scope>NUCLEOTIDE SEQUENCE</scope>
</reference>
<dbReference type="Pfam" id="PF21738">
    <property type="entry name" value="DJR-like_dom"/>
    <property type="match status" value="1"/>
</dbReference>
<organism evidence="3 4">
    <name type="scientific">Phaedon cochleariae</name>
    <name type="common">Mustard beetle</name>
    <dbReference type="NCBI Taxonomy" id="80249"/>
    <lineage>
        <taxon>Eukaryota</taxon>
        <taxon>Metazoa</taxon>
        <taxon>Ecdysozoa</taxon>
        <taxon>Arthropoda</taxon>
        <taxon>Hexapoda</taxon>
        <taxon>Insecta</taxon>
        <taxon>Pterygota</taxon>
        <taxon>Neoptera</taxon>
        <taxon>Endopterygota</taxon>
        <taxon>Coleoptera</taxon>
        <taxon>Polyphaga</taxon>
        <taxon>Cucujiformia</taxon>
        <taxon>Chrysomeloidea</taxon>
        <taxon>Chrysomelidae</taxon>
        <taxon>Chrysomelinae</taxon>
        <taxon>Chrysomelini</taxon>
        <taxon>Phaedon</taxon>
    </lineage>
</organism>
<name>A0A9N9X471_PHACE</name>
<feature type="compositionally biased region" description="Low complexity" evidence="1">
    <location>
        <begin position="116"/>
        <end position="125"/>
    </location>
</feature>
<evidence type="ECO:0000256" key="1">
    <source>
        <dbReference type="SAM" id="MobiDB-lite"/>
    </source>
</evidence>
<dbReference type="Proteomes" id="UP001153737">
    <property type="component" value="Chromosome 5"/>
</dbReference>
<keyword evidence="4" id="KW-1185">Reference proteome</keyword>
<dbReference type="EMBL" id="OU896711">
    <property type="protein sequence ID" value="CAG9822214.1"/>
    <property type="molecule type" value="Genomic_DNA"/>
</dbReference>
<evidence type="ECO:0000259" key="2">
    <source>
        <dbReference type="SMART" id="SM00454"/>
    </source>
</evidence>
<proteinExistence type="predicted"/>
<evidence type="ECO:0000313" key="3">
    <source>
        <dbReference type="EMBL" id="CAG9822214.1"/>
    </source>
</evidence>
<feature type="region of interest" description="Disordered" evidence="1">
    <location>
        <begin position="116"/>
        <end position="150"/>
    </location>
</feature>
<dbReference type="PANTHER" id="PTHR36159:SF1">
    <property type="entry name" value="RETROVIRUS-RELATED POL POLYPROTEIN FROM TRANSPOSON 412-LIKE PROTEIN"/>
    <property type="match status" value="1"/>
</dbReference>
<dbReference type="InterPro" id="IPR001660">
    <property type="entry name" value="SAM"/>
</dbReference>
<dbReference type="SUPFAM" id="SSF47769">
    <property type="entry name" value="SAM/Pointed domain"/>
    <property type="match status" value="1"/>
</dbReference>
<feature type="compositionally biased region" description="Low complexity" evidence="1">
    <location>
        <begin position="138"/>
        <end position="150"/>
    </location>
</feature>
<dbReference type="InterPro" id="IPR013761">
    <property type="entry name" value="SAM/pointed_sf"/>
</dbReference>
<feature type="domain" description="SAM" evidence="2">
    <location>
        <begin position="47"/>
        <end position="111"/>
    </location>
</feature>
<dbReference type="SMART" id="SM00454">
    <property type="entry name" value="SAM"/>
    <property type="match status" value="1"/>
</dbReference>
<evidence type="ECO:0000313" key="4">
    <source>
        <dbReference type="Proteomes" id="UP001153737"/>
    </source>
</evidence>
<gene>
    <name evidence="3" type="ORF">PHAECO_LOCUS9477</name>
</gene>
<dbReference type="OrthoDB" id="3598281at2759"/>
<reference evidence="3" key="1">
    <citation type="submission" date="2022-01" db="EMBL/GenBank/DDBJ databases">
        <authorList>
            <person name="King R."/>
        </authorList>
    </citation>
    <scope>NUCLEOTIDE SEQUENCE</scope>
</reference>